<organism evidence="2 3">
    <name type="scientific">Encephalitozoon hellem</name>
    <name type="common">Microsporidian parasite</name>
    <dbReference type="NCBI Taxonomy" id="27973"/>
    <lineage>
        <taxon>Eukaryota</taxon>
        <taxon>Fungi</taxon>
        <taxon>Fungi incertae sedis</taxon>
        <taxon>Microsporidia</taxon>
        <taxon>Unikaryonidae</taxon>
        <taxon>Encephalitozoon</taxon>
    </lineage>
</organism>
<gene>
    <name evidence="2" type="ORF">PFJ87_02g00850</name>
</gene>
<sequence length="433" mass="49605">MGMNILVEIPLPLKMGKPKGGGEKKISRSSSRGAGSSSRGDGKRKIVLKRKPCPIQGRAFPDATKIERDLLMHGTIKDKIDVLTLLTERNPSAENYKGLLAFCENQRNDIHYYALKNIKDLLISKKEVGNPYIKQRIIKSFGVSLRNQYIKKKVMRLVEKLLEKGVLFVDLIHLFINKLGDKKDMTGHVIDKLHLLFPGNEETILDGVEDFYFKNDLFRSRHVVLKFLSRLDCENKRKAFELFNNILRDFNENIPEEHRNILLEDLIIGLGKNMTDEKICRVDVIKKAVHTEKMVFYGSKVLSNCKEPDMLSFFKNAVRSYNMRNSKYLPEFLNMIHEAGSAAEGEKFHKFLLDTSLLYTPEYIISILIICSEARKAGVSGFDNIYSLRILTLHHNDVVRKLALQLIGNETIHPFDPFDKMSLLNAEMMCGDL</sequence>
<evidence type="ECO:0000313" key="3">
    <source>
        <dbReference type="Proteomes" id="UP001217963"/>
    </source>
</evidence>
<dbReference type="EMBL" id="CP119063">
    <property type="protein sequence ID" value="WEL38047.1"/>
    <property type="molecule type" value="Genomic_DNA"/>
</dbReference>
<keyword evidence="3" id="KW-1185">Reference proteome</keyword>
<evidence type="ECO:0000256" key="1">
    <source>
        <dbReference type="SAM" id="MobiDB-lite"/>
    </source>
</evidence>
<proteinExistence type="predicted"/>
<dbReference type="Proteomes" id="UP001217963">
    <property type="component" value="Chromosome II"/>
</dbReference>
<accession>A0ABY8CL18</accession>
<feature type="region of interest" description="Disordered" evidence="1">
    <location>
        <begin position="16"/>
        <end position="46"/>
    </location>
</feature>
<feature type="compositionally biased region" description="Low complexity" evidence="1">
    <location>
        <begin position="28"/>
        <end position="39"/>
    </location>
</feature>
<protein>
    <submittedName>
        <fullName evidence="2">Uncharacterized protein</fullName>
    </submittedName>
</protein>
<name>A0ABY8CL18_ENCHE</name>
<evidence type="ECO:0000313" key="2">
    <source>
        <dbReference type="EMBL" id="WEL38047.1"/>
    </source>
</evidence>
<reference evidence="2 3" key="1">
    <citation type="submission" date="2023-02" db="EMBL/GenBank/DDBJ databases">
        <title>Encephalitozoon hellem ATCC 50451 complete genome.</title>
        <authorList>
            <person name="Mascarenhas dos Santos A.C."/>
            <person name="Julian A.T."/>
            <person name="Pombert J.-F."/>
        </authorList>
    </citation>
    <scope>NUCLEOTIDE SEQUENCE [LARGE SCALE GENOMIC DNA]</scope>
    <source>
        <strain evidence="2 3">ATCC 50451</strain>
    </source>
</reference>